<comment type="caution">
    <text evidence="1">The sequence shown here is derived from an EMBL/GenBank/DDBJ whole genome shotgun (WGS) entry which is preliminary data.</text>
</comment>
<sequence>MLYQEACTPAIPRLARDYFSDPDGWAQPQACNTYEVAYDPPSHGHAYSAVLLLPSKQILTSDPSRGQAIQAKASDP</sequence>
<dbReference type="Proteomes" id="UP000886520">
    <property type="component" value="Chromosome 17"/>
</dbReference>
<accession>A0A9D4UHN7</accession>
<keyword evidence="2" id="KW-1185">Reference proteome</keyword>
<dbReference type="EMBL" id="JABFUD020000017">
    <property type="protein sequence ID" value="KAI5067486.1"/>
    <property type="molecule type" value="Genomic_DNA"/>
</dbReference>
<evidence type="ECO:0000313" key="1">
    <source>
        <dbReference type="EMBL" id="KAI5067486.1"/>
    </source>
</evidence>
<organism evidence="1 2">
    <name type="scientific">Adiantum capillus-veneris</name>
    <name type="common">Maidenhair fern</name>
    <dbReference type="NCBI Taxonomy" id="13818"/>
    <lineage>
        <taxon>Eukaryota</taxon>
        <taxon>Viridiplantae</taxon>
        <taxon>Streptophyta</taxon>
        <taxon>Embryophyta</taxon>
        <taxon>Tracheophyta</taxon>
        <taxon>Polypodiopsida</taxon>
        <taxon>Polypodiidae</taxon>
        <taxon>Polypodiales</taxon>
        <taxon>Pteridineae</taxon>
        <taxon>Pteridaceae</taxon>
        <taxon>Vittarioideae</taxon>
        <taxon>Adiantum</taxon>
    </lineage>
</organism>
<evidence type="ECO:0000313" key="2">
    <source>
        <dbReference type="Proteomes" id="UP000886520"/>
    </source>
</evidence>
<dbReference type="AlphaFoldDB" id="A0A9D4UHN7"/>
<name>A0A9D4UHN7_ADICA</name>
<proteinExistence type="predicted"/>
<protein>
    <submittedName>
        <fullName evidence="1">Uncharacterized protein</fullName>
    </submittedName>
</protein>
<gene>
    <name evidence="1" type="ORF">GOP47_0018014</name>
</gene>
<reference evidence="1" key="1">
    <citation type="submission" date="2021-01" db="EMBL/GenBank/DDBJ databases">
        <title>Adiantum capillus-veneris genome.</title>
        <authorList>
            <person name="Fang Y."/>
            <person name="Liao Q."/>
        </authorList>
    </citation>
    <scope>NUCLEOTIDE SEQUENCE</scope>
    <source>
        <strain evidence="1">H3</strain>
        <tissue evidence="1">Leaf</tissue>
    </source>
</reference>